<feature type="transmembrane region" description="Helical" evidence="1">
    <location>
        <begin position="134"/>
        <end position="153"/>
    </location>
</feature>
<evidence type="ECO:0000256" key="1">
    <source>
        <dbReference type="SAM" id="Phobius"/>
    </source>
</evidence>
<dbReference type="RefSeq" id="WP_353712698.1">
    <property type="nucleotide sequence ID" value="NZ_CP159279.1"/>
</dbReference>
<dbReference type="Pfam" id="PF04087">
    <property type="entry name" value="DUF389"/>
    <property type="match status" value="1"/>
</dbReference>
<name>A0AAU8EVQ9_9MICC</name>
<dbReference type="PANTHER" id="PTHR20992">
    <property type="entry name" value="AT15442P-RELATED"/>
    <property type="match status" value="1"/>
</dbReference>
<protein>
    <submittedName>
        <fullName evidence="2">DUF389 domain-containing protein</fullName>
    </submittedName>
</protein>
<gene>
    <name evidence="2" type="ORF">ABRP34_07020</name>
</gene>
<keyword evidence="1" id="KW-0472">Membrane</keyword>
<feature type="transmembrane region" description="Helical" evidence="1">
    <location>
        <begin position="159"/>
        <end position="182"/>
    </location>
</feature>
<proteinExistence type="predicted"/>
<feature type="transmembrane region" description="Helical" evidence="1">
    <location>
        <begin position="194"/>
        <end position="214"/>
    </location>
</feature>
<reference evidence="2" key="1">
    <citation type="submission" date="2024-06" db="EMBL/GenBank/DDBJ databases">
        <title>Biodegradation of dimethachlon by Arthrobacter sp. K5: mechanistic insights and ecological implications.</title>
        <authorList>
            <person name="Hu S."/>
            <person name="Lu P."/>
        </authorList>
    </citation>
    <scope>NUCLEOTIDE SEQUENCE</scope>
    <source>
        <strain evidence="2">K5</strain>
    </source>
</reference>
<organism evidence="2">
    <name type="scientific">Arthrobacter sp. K5</name>
    <dbReference type="NCBI Taxonomy" id="2839623"/>
    <lineage>
        <taxon>Bacteria</taxon>
        <taxon>Bacillati</taxon>
        <taxon>Actinomycetota</taxon>
        <taxon>Actinomycetes</taxon>
        <taxon>Micrococcales</taxon>
        <taxon>Micrococcaceae</taxon>
        <taxon>Arthrobacter</taxon>
    </lineage>
</organism>
<dbReference type="PANTHER" id="PTHR20992:SF9">
    <property type="entry name" value="AT15442P-RELATED"/>
    <property type="match status" value="1"/>
</dbReference>
<sequence length="341" mass="35297">MGTIESAPRGFSGVGLENPVIVQMRICVPAELTTLVADLCQQQAGTAEVALHTGASILPKGDVFVVHVARESVEELMEKLRALKIESLGSVALTAPDLVLSDRADKAEETAPGEGADTVIWDEVSRQTGEESRLSWTFLSFLVLATLLAAIGIVTDSTIAIVGAMAVGPEFGPLAALAVAVVRGNWSLGGRAALALGVGFPIAMLSTALITWLALPADLFPRDVLDRAPAAEFIYHPGPFSLIVAVLAGAAGMLSVISGRSAALIGVFISVTTVPAAGFVAVALVLGEFSKAAGSALQLLVNLGGIVAAAVAVLYFYRLVTKRLPDGVALRLRGQAIRARR</sequence>
<dbReference type="AlphaFoldDB" id="A0AAU8EVQ9"/>
<dbReference type="EMBL" id="CP159279">
    <property type="protein sequence ID" value="XCH12726.1"/>
    <property type="molecule type" value="Genomic_DNA"/>
</dbReference>
<keyword evidence="1" id="KW-0812">Transmembrane</keyword>
<accession>A0AAU8EVQ9</accession>
<feature type="transmembrane region" description="Helical" evidence="1">
    <location>
        <begin position="264"/>
        <end position="287"/>
    </location>
</feature>
<dbReference type="InterPro" id="IPR005240">
    <property type="entry name" value="DUF389"/>
</dbReference>
<feature type="transmembrane region" description="Helical" evidence="1">
    <location>
        <begin position="299"/>
        <end position="317"/>
    </location>
</feature>
<keyword evidence="1" id="KW-1133">Transmembrane helix</keyword>
<feature type="transmembrane region" description="Helical" evidence="1">
    <location>
        <begin position="234"/>
        <end position="257"/>
    </location>
</feature>
<evidence type="ECO:0000313" key="2">
    <source>
        <dbReference type="EMBL" id="XCH12726.1"/>
    </source>
</evidence>